<keyword evidence="2" id="KW-0732">Signal</keyword>
<dbReference type="OrthoDB" id="5361545at2"/>
<dbReference type="EMBL" id="PIOC01000001">
    <property type="protein sequence ID" value="RDW22319.1"/>
    <property type="molecule type" value="Genomic_DNA"/>
</dbReference>
<evidence type="ECO:0000313" key="4">
    <source>
        <dbReference type="EMBL" id="RDW22319.1"/>
    </source>
</evidence>
<feature type="compositionally biased region" description="Acidic residues" evidence="1">
    <location>
        <begin position="205"/>
        <end position="222"/>
    </location>
</feature>
<feature type="region of interest" description="Disordered" evidence="1">
    <location>
        <begin position="119"/>
        <end position="147"/>
    </location>
</feature>
<dbReference type="InterPro" id="IPR025711">
    <property type="entry name" value="PepSY"/>
</dbReference>
<evidence type="ECO:0000313" key="5">
    <source>
        <dbReference type="Proteomes" id="UP000257143"/>
    </source>
</evidence>
<evidence type="ECO:0000256" key="2">
    <source>
        <dbReference type="SAM" id="SignalP"/>
    </source>
</evidence>
<dbReference type="Pfam" id="PF03413">
    <property type="entry name" value="PepSY"/>
    <property type="match status" value="2"/>
</dbReference>
<feature type="compositionally biased region" description="Acidic residues" evidence="1">
    <location>
        <begin position="120"/>
        <end position="137"/>
    </location>
</feature>
<feature type="chain" id="PRO_5017805434" description="PepSY domain-containing protein" evidence="2">
    <location>
        <begin position="29"/>
        <end position="222"/>
    </location>
</feature>
<feature type="region of interest" description="Disordered" evidence="1">
    <location>
        <begin position="196"/>
        <end position="222"/>
    </location>
</feature>
<evidence type="ECO:0000259" key="3">
    <source>
        <dbReference type="Pfam" id="PF03413"/>
    </source>
</evidence>
<gene>
    <name evidence="4" type="ORF">CWR48_01025</name>
</gene>
<dbReference type="Proteomes" id="UP000257143">
    <property type="component" value="Unassembled WGS sequence"/>
</dbReference>
<organism evidence="4 5">
    <name type="scientific">Oceanobacillus arenosus</name>
    <dbReference type="NCBI Taxonomy" id="1229153"/>
    <lineage>
        <taxon>Bacteria</taxon>
        <taxon>Bacillati</taxon>
        <taxon>Bacillota</taxon>
        <taxon>Bacilli</taxon>
        <taxon>Bacillales</taxon>
        <taxon>Bacillaceae</taxon>
        <taxon>Oceanobacillus</taxon>
    </lineage>
</organism>
<sequence>MNKKANKIIIPAVAAAVIIGGGFSYASAATNSTSNALTENSAQVEKEDQSQAELAKQATVTKEAATQTALDQVPGTVGNVELEDEDGTIVYSIEVTAQDGTQQEVKVDATTGEVTKVEAAEADDEEADGEEADDDQSQAELAKQATVTKEAATQTALDQVPGTVGDVELEDENGTIVYSIEVTAQDGTQQEVKVDATTGKVVNVENDDNEENDDASEVDDQE</sequence>
<keyword evidence="5" id="KW-1185">Reference proteome</keyword>
<name>A0A3D8Q3K0_9BACI</name>
<feature type="signal peptide" evidence="2">
    <location>
        <begin position="1"/>
        <end position="28"/>
    </location>
</feature>
<dbReference type="AlphaFoldDB" id="A0A3D8Q3K0"/>
<proteinExistence type="predicted"/>
<reference evidence="5" key="1">
    <citation type="submission" date="2017-11" db="EMBL/GenBank/DDBJ databases">
        <authorList>
            <person name="Zhu W."/>
        </authorList>
    </citation>
    <scope>NUCLEOTIDE SEQUENCE [LARGE SCALE GENOMIC DNA]</scope>
    <source>
        <strain evidence="5">CAU 1183</strain>
    </source>
</reference>
<dbReference type="RefSeq" id="WP_115771177.1">
    <property type="nucleotide sequence ID" value="NZ_PIOC01000001.1"/>
</dbReference>
<feature type="domain" description="PepSY" evidence="3">
    <location>
        <begin position="147"/>
        <end position="205"/>
    </location>
</feature>
<comment type="caution">
    <text evidence="4">The sequence shown here is derived from an EMBL/GenBank/DDBJ whole genome shotgun (WGS) entry which is preliminary data.</text>
</comment>
<dbReference type="Gene3D" id="3.10.450.40">
    <property type="match status" value="2"/>
</dbReference>
<feature type="domain" description="PepSY" evidence="3">
    <location>
        <begin position="60"/>
        <end position="118"/>
    </location>
</feature>
<accession>A0A3D8Q3K0</accession>
<protein>
    <recommendedName>
        <fullName evidence="3">PepSY domain-containing protein</fullName>
    </recommendedName>
</protein>
<evidence type="ECO:0000256" key="1">
    <source>
        <dbReference type="SAM" id="MobiDB-lite"/>
    </source>
</evidence>